<dbReference type="InterPro" id="IPR035979">
    <property type="entry name" value="RBD_domain_sf"/>
</dbReference>
<keyword evidence="11" id="KW-1185">Reference proteome</keyword>
<accession>A0A0Q3NDX9</accession>
<name>A0A0Q3NDX9_BRADI</name>
<evidence type="ECO:0000313" key="11">
    <source>
        <dbReference type="Proteomes" id="UP000008810"/>
    </source>
</evidence>
<organism evidence="9">
    <name type="scientific">Brachypodium distachyon</name>
    <name type="common">Purple false brome</name>
    <name type="synonym">Trachynia distachya</name>
    <dbReference type="NCBI Taxonomy" id="15368"/>
    <lineage>
        <taxon>Eukaryota</taxon>
        <taxon>Viridiplantae</taxon>
        <taxon>Streptophyta</taxon>
        <taxon>Embryophyta</taxon>
        <taxon>Tracheophyta</taxon>
        <taxon>Spermatophyta</taxon>
        <taxon>Magnoliopsida</taxon>
        <taxon>Liliopsida</taxon>
        <taxon>Poales</taxon>
        <taxon>Poaceae</taxon>
        <taxon>BOP clade</taxon>
        <taxon>Pooideae</taxon>
        <taxon>Stipodae</taxon>
        <taxon>Brachypodieae</taxon>
        <taxon>Brachypodium</taxon>
    </lineage>
</organism>
<evidence type="ECO:0000256" key="4">
    <source>
        <dbReference type="ARBA" id="ARBA00022884"/>
    </source>
</evidence>
<reference evidence="9 10" key="1">
    <citation type="journal article" date="2010" name="Nature">
        <title>Genome sequencing and analysis of the model grass Brachypodium distachyon.</title>
        <authorList>
            <consortium name="International Brachypodium Initiative"/>
        </authorList>
    </citation>
    <scope>NUCLEOTIDE SEQUENCE [LARGE SCALE GENOMIC DNA]</scope>
    <source>
        <strain evidence="9 10">Bd21</strain>
    </source>
</reference>
<dbReference type="OrthoDB" id="670110at2759"/>
<dbReference type="GO" id="GO:0008270">
    <property type="term" value="F:zinc ion binding"/>
    <property type="evidence" value="ECO:0007669"/>
    <property type="project" value="UniProtKB-KW"/>
</dbReference>
<evidence type="ECO:0000256" key="6">
    <source>
        <dbReference type="PROSITE-ProRule" id="PRU00176"/>
    </source>
</evidence>
<evidence type="ECO:0000256" key="1">
    <source>
        <dbReference type="ARBA" id="ARBA00022723"/>
    </source>
</evidence>
<dbReference type="EnsemblPlants" id="KQK15414">
    <property type="protein sequence ID" value="KQK15414"/>
    <property type="gene ID" value="BRADI_1g22618v3"/>
</dbReference>
<dbReference type="EMBL" id="CM000880">
    <property type="protein sequence ID" value="KQK15414.1"/>
    <property type="molecule type" value="Genomic_DNA"/>
</dbReference>
<dbReference type="InterPro" id="IPR012677">
    <property type="entry name" value="Nucleotide-bd_a/b_plait_sf"/>
</dbReference>
<keyword evidence="1" id="KW-0479">Metal-binding</keyword>
<evidence type="ECO:0000259" key="8">
    <source>
        <dbReference type="PROSITE" id="PS50102"/>
    </source>
</evidence>
<dbReference type="Pfam" id="PF23182">
    <property type="entry name" value="PABC_AtC3H46"/>
    <property type="match status" value="1"/>
</dbReference>
<dbReference type="PANTHER" id="PTHR24009">
    <property type="entry name" value="RNA-BINDING (RRM/RBD/RNP MOTIFS)"/>
    <property type="match status" value="1"/>
</dbReference>
<feature type="compositionally biased region" description="Basic residues" evidence="7">
    <location>
        <begin position="83"/>
        <end position="96"/>
    </location>
</feature>
<dbReference type="STRING" id="15368.A0A0Q3NDX9"/>
<evidence type="ECO:0000313" key="9">
    <source>
        <dbReference type="EMBL" id="KQK15414.1"/>
    </source>
</evidence>
<evidence type="ECO:0000256" key="7">
    <source>
        <dbReference type="SAM" id="MobiDB-lite"/>
    </source>
</evidence>
<dbReference type="Gramene" id="KQK15414">
    <property type="protein sequence ID" value="KQK15414"/>
    <property type="gene ID" value="BRADI_1g22618v3"/>
</dbReference>
<dbReference type="GO" id="GO:0003723">
    <property type="term" value="F:RNA binding"/>
    <property type="evidence" value="ECO:0007669"/>
    <property type="project" value="UniProtKB-UniRule"/>
</dbReference>
<dbReference type="AlphaFoldDB" id="A0A0Q3NDX9"/>
<dbReference type="InterPro" id="IPR056276">
    <property type="entry name" value="AtC3H46-like_PABC-like"/>
</dbReference>
<feature type="domain" description="RRM" evidence="8">
    <location>
        <begin position="178"/>
        <end position="255"/>
    </location>
</feature>
<evidence type="ECO:0000313" key="10">
    <source>
        <dbReference type="EnsemblPlants" id="KQK15414"/>
    </source>
</evidence>
<feature type="region of interest" description="Disordered" evidence="7">
    <location>
        <begin position="77"/>
        <end position="100"/>
    </location>
</feature>
<keyword evidence="3" id="KW-0862">Zinc</keyword>
<dbReference type="Proteomes" id="UP000008810">
    <property type="component" value="Chromosome 1"/>
</dbReference>
<dbReference type="SMART" id="SM00360">
    <property type="entry name" value="RRM"/>
    <property type="match status" value="1"/>
</dbReference>
<dbReference type="SUPFAM" id="SSF54928">
    <property type="entry name" value="RNA-binding domain, RBD"/>
    <property type="match status" value="1"/>
</dbReference>
<gene>
    <name evidence="9" type="ORF">BRADI_1g22618v3</name>
</gene>
<dbReference type="GO" id="GO:0003677">
    <property type="term" value="F:DNA binding"/>
    <property type="evidence" value="ECO:0007669"/>
    <property type="project" value="UniProtKB-KW"/>
</dbReference>
<evidence type="ECO:0000256" key="2">
    <source>
        <dbReference type="ARBA" id="ARBA00022771"/>
    </source>
</evidence>
<keyword evidence="4 6" id="KW-0694">RNA-binding</keyword>
<sequence length="255" mass="27413">MDSKAMGALLNQDGPQADMIRLACSTDNHLLSLVTHLASPNTNNKLALYPSTLYPSLTWAVATGAGGYDDVRASLSPTSGGGHGHRGSFSLKRRRGGGGGWENGDGAITAARVRMAVAFSPPPPPSLGRFDFLGRCRWQAQHGFGKGEIRWGDPQMGELHVFETCVMDGMCSISQAARQIYITFPAASTFTEDEVSAYFSGFGPVQEARIPQQARQMFGFIAFVYPKSVRLVLAKGNPHLVCGSRVLVSEFTGQK</sequence>
<dbReference type="InParanoid" id="A0A0Q3NDX9"/>
<protein>
    <recommendedName>
        <fullName evidence="8">RRM domain-containing protein</fullName>
    </recommendedName>
</protein>
<dbReference type="PROSITE" id="PS50102">
    <property type="entry name" value="RRM"/>
    <property type="match status" value="1"/>
</dbReference>
<dbReference type="InterPro" id="IPR000504">
    <property type="entry name" value="RRM_dom"/>
</dbReference>
<reference evidence="10" key="3">
    <citation type="submission" date="2018-08" db="UniProtKB">
        <authorList>
            <consortium name="EnsemblPlants"/>
        </authorList>
    </citation>
    <scope>IDENTIFICATION</scope>
    <source>
        <strain evidence="10">cv. Bd21</strain>
    </source>
</reference>
<keyword evidence="2" id="KW-0863">Zinc-finger</keyword>
<dbReference type="Pfam" id="PF00076">
    <property type="entry name" value="RRM_1"/>
    <property type="match status" value="1"/>
</dbReference>
<evidence type="ECO:0000256" key="5">
    <source>
        <dbReference type="ARBA" id="ARBA00023125"/>
    </source>
</evidence>
<dbReference type="PANTHER" id="PTHR24009:SF48">
    <property type="entry name" value="C3H1-TYPE DOMAIN-CONTAINING PROTEIN"/>
    <property type="match status" value="1"/>
</dbReference>
<keyword evidence="5" id="KW-0238">DNA-binding</keyword>
<dbReference type="Gene3D" id="3.30.70.330">
    <property type="match status" value="1"/>
</dbReference>
<proteinExistence type="predicted"/>
<evidence type="ECO:0000256" key="3">
    <source>
        <dbReference type="ARBA" id="ARBA00022833"/>
    </source>
</evidence>
<reference evidence="9" key="2">
    <citation type="submission" date="2017-06" db="EMBL/GenBank/DDBJ databases">
        <title>WGS assembly of Brachypodium distachyon.</title>
        <authorList>
            <consortium name="The International Brachypodium Initiative"/>
            <person name="Lucas S."/>
            <person name="Harmon-Smith M."/>
            <person name="Lail K."/>
            <person name="Tice H."/>
            <person name="Grimwood J."/>
            <person name="Bruce D."/>
            <person name="Barry K."/>
            <person name="Shu S."/>
            <person name="Lindquist E."/>
            <person name="Wang M."/>
            <person name="Pitluck S."/>
            <person name="Vogel J.P."/>
            <person name="Garvin D.F."/>
            <person name="Mockler T.C."/>
            <person name="Schmutz J."/>
            <person name="Rokhsar D."/>
            <person name="Bevan M.W."/>
        </authorList>
    </citation>
    <scope>NUCLEOTIDE SEQUENCE</scope>
    <source>
        <strain evidence="9">Bd21</strain>
    </source>
</reference>